<sequence>MPVANAGVNLHTPLLRPQSCLDALLYPSAAATTRRNGLFGSGGAALRRPLLRTDRAPPTSLSCRCCGGGVVGAEWDWNRWSRHFLEMDQAENLTSVLMFQLDDAVENENFAEAAKLKTAIAEATSNDVVAQVMSELRTAIEEERYHDALRLSRLPSGLMQHSHSINSSPFSWWVGFPKESDNPFGRIVRIMPSTGRFVAKSYNARYYVDVIAEVSIVVILQPVKGNSTISASPPSQFGDSSSASEVTSMEKVASDEENVPSDEERICSDKDDTVNRNGASANNGGRTTISKESNEEGLQSVINFLKEKMPGFKVKVLNAKKSEEMKEQLKSSEQVAQDQDNEENAATDDSEENLENMQDDVSLDEGVSSMEGDRDMAVKLFIGGVLHNTEDVLSKSFTRFPAELKDIEKDSFTLHLSGRIHDSDIEERKPAKIKVAAITAQAVSDIMPPEVAKAWSLDKSQVSIDLQDVVKFAVSQAQRRSTLSTTTVFNRIIANFDGLDPFDGLFVGAFGPFGTEVIQLRRKYGHWDDSKESDSEIEFFEYVEAIKLTGDLNVTFRAKISKGNRLANRGAYPEELGVVASYKGQGRIAEPGFKNPQWVDGMLVQLNGKGFGPHIRGTELGFVYIPPSPNQSFMVLFDRLKLPD</sequence>
<dbReference type="Proteomes" id="UP000236161">
    <property type="component" value="Unassembled WGS sequence"/>
</dbReference>
<evidence type="ECO:0000313" key="3">
    <source>
        <dbReference type="Proteomes" id="UP000236161"/>
    </source>
</evidence>
<feature type="region of interest" description="Disordered" evidence="1">
    <location>
        <begin position="227"/>
        <end position="294"/>
    </location>
</feature>
<dbReference type="STRING" id="1088818.A0A2I0B7V8"/>
<keyword evidence="3" id="KW-1185">Reference proteome</keyword>
<dbReference type="EMBL" id="KZ451906">
    <property type="protein sequence ID" value="PKA63870.1"/>
    <property type="molecule type" value="Genomic_DNA"/>
</dbReference>
<gene>
    <name evidence="2" type="primary">EX1</name>
    <name evidence="2" type="ORF">AXF42_Ash004880</name>
</gene>
<evidence type="ECO:0000256" key="1">
    <source>
        <dbReference type="SAM" id="MobiDB-lite"/>
    </source>
</evidence>
<name>A0A2I0B7V8_9ASPA</name>
<dbReference type="PANTHER" id="PTHR33917">
    <property type="entry name" value="PROTEIN EXECUTER 1, CHLOROPLASTIC"/>
    <property type="match status" value="1"/>
</dbReference>
<feature type="region of interest" description="Disordered" evidence="1">
    <location>
        <begin position="325"/>
        <end position="356"/>
    </location>
</feature>
<dbReference type="GO" id="GO:0042651">
    <property type="term" value="C:thylakoid membrane"/>
    <property type="evidence" value="ECO:0007669"/>
    <property type="project" value="TreeGrafter"/>
</dbReference>
<dbReference type="Pfam" id="PF12014">
    <property type="entry name" value="Cyclin_D1_bind"/>
    <property type="match status" value="1"/>
</dbReference>
<dbReference type="PANTHER" id="PTHR33917:SF2">
    <property type="entry name" value="PROTEIN EXECUTER 2, CHLOROPLASTIC"/>
    <property type="match status" value="1"/>
</dbReference>
<feature type="compositionally biased region" description="Acidic residues" evidence="1">
    <location>
        <begin position="339"/>
        <end position="356"/>
    </location>
</feature>
<reference evidence="2 3" key="1">
    <citation type="journal article" date="2017" name="Nature">
        <title>The Apostasia genome and the evolution of orchids.</title>
        <authorList>
            <person name="Zhang G.Q."/>
            <person name="Liu K.W."/>
            <person name="Li Z."/>
            <person name="Lohaus R."/>
            <person name="Hsiao Y.Y."/>
            <person name="Niu S.C."/>
            <person name="Wang J.Y."/>
            <person name="Lin Y.C."/>
            <person name="Xu Q."/>
            <person name="Chen L.J."/>
            <person name="Yoshida K."/>
            <person name="Fujiwara S."/>
            <person name="Wang Z.W."/>
            <person name="Zhang Y.Q."/>
            <person name="Mitsuda N."/>
            <person name="Wang M."/>
            <person name="Liu G.H."/>
            <person name="Pecoraro L."/>
            <person name="Huang H.X."/>
            <person name="Xiao X.J."/>
            <person name="Lin M."/>
            <person name="Wu X.Y."/>
            <person name="Wu W.L."/>
            <person name="Chen Y.Y."/>
            <person name="Chang S.B."/>
            <person name="Sakamoto S."/>
            <person name="Ohme-Takagi M."/>
            <person name="Yagi M."/>
            <person name="Zeng S.J."/>
            <person name="Shen C.Y."/>
            <person name="Yeh C.M."/>
            <person name="Luo Y.B."/>
            <person name="Tsai W.C."/>
            <person name="Van de Peer Y."/>
            <person name="Liu Z.J."/>
        </authorList>
    </citation>
    <scope>NUCLEOTIDE SEQUENCE [LARGE SCALE GENOMIC DNA]</scope>
    <source>
        <strain evidence="3">cv. Shenzhen</strain>
        <tissue evidence="2">Stem</tissue>
    </source>
</reference>
<evidence type="ECO:0000313" key="2">
    <source>
        <dbReference type="EMBL" id="PKA63870.1"/>
    </source>
</evidence>
<dbReference type="AlphaFoldDB" id="A0A2I0B7V8"/>
<feature type="compositionally biased region" description="Polar residues" evidence="1">
    <location>
        <begin position="227"/>
        <end position="247"/>
    </location>
</feature>
<protein>
    <submittedName>
        <fullName evidence="2">Protein EXECUTER 1, chloroplastic</fullName>
    </submittedName>
</protein>
<proteinExistence type="predicted"/>
<organism evidence="2 3">
    <name type="scientific">Apostasia shenzhenica</name>
    <dbReference type="NCBI Taxonomy" id="1088818"/>
    <lineage>
        <taxon>Eukaryota</taxon>
        <taxon>Viridiplantae</taxon>
        <taxon>Streptophyta</taxon>
        <taxon>Embryophyta</taxon>
        <taxon>Tracheophyta</taxon>
        <taxon>Spermatophyta</taxon>
        <taxon>Magnoliopsida</taxon>
        <taxon>Liliopsida</taxon>
        <taxon>Asparagales</taxon>
        <taxon>Orchidaceae</taxon>
        <taxon>Apostasioideae</taxon>
        <taxon>Apostasia</taxon>
    </lineage>
</organism>
<dbReference type="GO" id="GO:0010343">
    <property type="term" value="P:singlet oxygen-mediated programmed cell death"/>
    <property type="evidence" value="ECO:0007669"/>
    <property type="project" value="InterPro"/>
</dbReference>
<dbReference type="InterPro" id="IPR044680">
    <property type="entry name" value="EX1/2"/>
</dbReference>
<accession>A0A2I0B7V8</accession>
<feature type="compositionally biased region" description="Low complexity" evidence="1">
    <location>
        <begin position="275"/>
        <end position="286"/>
    </location>
</feature>
<feature type="compositionally biased region" description="Basic and acidic residues" evidence="1">
    <location>
        <begin position="262"/>
        <end position="274"/>
    </location>
</feature>
<dbReference type="OrthoDB" id="722566at2759"/>